<proteinExistence type="predicted"/>
<name>A0A1H3UUK2_9BACI</name>
<dbReference type="EMBL" id="FNPI01000026">
    <property type="protein sequence ID" value="SDZ65936.1"/>
    <property type="molecule type" value="Genomic_DNA"/>
</dbReference>
<dbReference type="Proteomes" id="UP000198935">
    <property type="component" value="Unassembled WGS sequence"/>
</dbReference>
<accession>A0A1H3UUK2</accession>
<feature type="non-terminal residue" evidence="1">
    <location>
        <position position="1"/>
    </location>
</feature>
<protein>
    <submittedName>
        <fullName evidence="1">Uncharacterized protein</fullName>
    </submittedName>
</protein>
<keyword evidence="2" id="KW-1185">Reference proteome</keyword>
<reference evidence="2" key="1">
    <citation type="submission" date="2016-10" db="EMBL/GenBank/DDBJ databases">
        <authorList>
            <person name="Varghese N."/>
            <person name="Submissions S."/>
        </authorList>
    </citation>
    <scope>NUCLEOTIDE SEQUENCE [LARGE SCALE GENOMIC DNA]</scope>
    <source>
        <strain evidence="2">SP</strain>
    </source>
</reference>
<organism evidence="1 2">
    <name type="scientific">Evansella caseinilytica</name>
    <dbReference type="NCBI Taxonomy" id="1503961"/>
    <lineage>
        <taxon>Bacteria</taxon>
        <taxon>Bacillati</taxon>
        <taxon>Bacillota</taxon>
        <taxon>Bacilli</taxon>
        <taxon>Bacillales</taxon>
        <taxon>Bacillaceae</taxon>
        <taxon>Evansella</taxon>
    </lineage>
</organism>
<evidence type="ECO:0000313" key="1">
    <source>
        <dbReference type="EMBL" id="SDZ65936.1"/>
    </source>
</evidence>
<sequence length="81" mass="9503">NANKRKFVKKNVQTETREYIEELNEAIEEDRKAHGKKPLPKRKEVIEEKEIKVSTTKETPCFEKSMGFLDNLAVAMQQSFF</sequence>
<gene>
    <name evidence="1" type="ORF">SAMN05421736_12660</name>
</gene>
<evidence type="ECO:0000313" key="2">
    <source>
        <dbReference type="Proteomes" id="UP000198935"/>
    </source>
</evidence>
<dbReference type="AlphaFoldDB" id="A0A1H3UUK2"/>